<evidence type="ECO:0000313" key="1">
    <source>
        <dbReference type="EMBL" id="GJN64862.1"/>
    </source>
</evidence>
<dbReference type="InterPro" id="IPR025893">
    <property type="entry name" value="Tocopherol_cyclase"/>
</dbReference>
<comment type="caution">
    <text evidence="1">The sequence shown here is derived from an EMBL/GenBank/DDBJ whole genome shotgun (WGS) entry which is preliminary data.</text>
</comment>
<dbReference type="RefSeq" id="WP_238317052.1">
    <property type="nucleotide sequence ID" value="NZ_BQKV01000049.1"/>
</dbReference>
<proteinExistence type="predicted"/>
<evidence type="ECO:0000313" key="2">
    <source>
        <dbReference type="Proteomes" id="UP001055185"/>
    </source>
</evidence>
<gene>
    <name evidence="1" type="ORF">JCM17207_14870</name>
</gene>
<dbReference type="EMBL" id="BQKV01000049">
    <property type="protein sequence ID" value="GJN64862.1"/>
    <property type="molecule type" value="Genomic_DNA"/>
</dbReference>
<dbReference type="GO" id="GO:0009976">
    <property type="term" value="F:tocopherol cyclase activity"/>
    <property type="evidence" value="ECO:0007669"/>
    <property type="project" value="InterPro"/>
</dbReference>
<keyword evidence="2" id="KW-1185">Reference proteome</keyword>
<evidence type="ECO:0008006" key="3">
    <source>
        <dbReference type="Google" id="ProtNLM"/>
    </source>
</evidence>
<organism evidence="1 2">
    <name type="scientific">Faecalibacterium gallinarum</name>
    <dbReference type="NCBI Taxonomy" id="2903556"/>
    <lineage>
        <taxon>Bacteria</taxon>
        <taxon>Bacillati</taxon>
        <taxon>Bacillota</taxon>
        <taxon>Clostridia</taxon>
        <taxon>Eubacteriales</taxon>
        <taxon>Oscillospiraceae</taxon>
        <taxon>Faecalibacterium</taxon>
    </lineage>
</organism>
<sequence length="287" mass="31254">MMERKNEFCGWYFRCQSGEKTLALIPAIHASGASGGERTGSLQIITEGQNWNIPFSGAETALAWARPRAVVGQNYFCGRGLSLNLKTPELTARGQLRFGPPARLGYDIMGPFCLVPGMECRHRVYSMGHTVTGALTLNGEEYRFDRGTGYIEGDRGRSFPQKYLWTQCSFPGGALMLSAAEIPLGPVRFTGVIGIVQLAGAEYRLATYLGARAGAIAGGQITVRQGALTFTAACLEETARPLRAPDSGAMTRTIRENVACRARYRLTDGDRTVLELAASRAAFEYEY</sequence>
<dbReference type="SUPFAM" id="SSF159245">
    <property type="entry name" value="AttH-like"/>
    <property type="match status" value="1"/>
</dbReference>
<name>A0AA37MYR5_9FIRM</name>
<dbReference type="AlphaFoldDB" id="A0AA37MYR5"/>
<accession>A0AA37MYR5</accession>
<dbReference type="Pfam" id="PF14249">
    <property type="entry name" value="Tocopherol_cycl"/>
    <property type="match status" value="1"/>
</dbReference>
<reference evidence="1" key="1">
    <citation type="journal article" date="2022" name="Int. J. Syst. Evol. Microbiol.">
        <title>Genome-based, phenotypic and chemotaxonomic classification of Faecalibacterium strains: proposal of three novel species Faecalibacterium duncaniae sp. nov., Faecalibacterium hattorii sp. nov. and Faecalibacterium gallinarum sp. nov. .</title>
        <authorList>
            <person name="Sakamoto M."/>
            <person name="Sakurai N."/>
            <person name="Tanno H."/>
            <person name="Iino T."/>
            <person name="Ohkuma M."/>
            <person name="Endo A."/>
        </authorList>
    </citation>
    <scope>NUCLEOTIDE SEQUENCE</scope>
    <source>
        <strain evidence="1">JCM 17207</strain>
    </source>
</reference>
<dbReference type="Proteomes" id="UP001055185">
    <property type="component" value="Unassembled WGS sequence"/>
</dbReference>
<protein>
    <recommendedName>
        <fullName evidence="3">Tocopherol cyclase</fullName>
    </recommendedName>
</protein>